<comment type="caution">
    <text evidence="2">The sequence shown here is derived from an EMBL/GenBank/DDBJ whole genome shotgun (WGS) entry which is preliminary data.</text>
</comment>
<evidence type="ECO:0000313" key="2">
    <source>
        <dbReference type="EMBL" id="ORY84950.1"/>
    </source>
</evidence>
<dbReference type="GeneID" id="63785514"/>
<organism evidence="2 3">
    <name type="scientific">Protomyces lactucae-debilis</name>
    <dbReference type="NCBI Taxonomy" id="2754530"/>
    <lineage>
        <taxon>Eukaryota</taxon>
        <taxon>Fungi</taxon>
        <taxon>Dikarya</taxon>
        <taxon>Ascomycota</taxon>
        <taxon>Taphrinomycotina</taxon>
        <taxon>Taphrinomycetes</taxon>
        <taxon>Taphrinales</taxon>
        <taxon>Protomycetaceae</taxon>
        <taxon>Protomyces</taxon>
    </lineage>
</organism>
<feature type="region of interest" description="Disordered" evidence="1">
    <location>
        <begin position="1"/>
        <end position="57"/>
    </location>
</feature>
<reference evidence="2 3" key="1">
    <citation type="submission" date="2016-07" db="EMBL/GenBank/DDBJ databases">
        <title>Pervasive Adenine N6-methylation of Active Genes in Fungi.</title>
        <authorList>
            <consortium name="DOE Joint Genome Institute"/>
            <person name="Mondo S.J."/>
            <person name="Dannebaum R.O."/>
            <person name="Kuo R.C."/>
            <person name="Labutti K."/>
            <person name="Haridas S."/>
            <person name="Kuo A."/>
            <person name="Salamov A."/>
            <person name="Ahrendt S.R."/>
            <person name="Lipzen A."/>
            <person name="Sullivan W."/>
            <person name="Andreopoulos W.B."/>
            <person name="Clum A."/>
            <person name="Lindquist E."/>
            <person name="Daum C."/>
            <person name="Ramamoorthy G.K."/>
            <person name="Gryganskyi A."/>
            <person name="Culley D."/>
            <person name="Magnuson J.K."/>
            <person name="James T.Y."/>
            <person name="O'Malley M.A."/>
            <person name="Stajich J.E."/>
            <person name="Spatafora J.W."/>
            <person name="Visel A."/>
            <person name="Grigoriev I.V."/>
        </authorList>
    </citation>
    <scope>NUCLEOTIDE SEQUENCE [LARGE SCALE GENOMIC DNA]</scope>
    <source>
        <strain evidence="2 3">12-1054</strain>
    </source>
</reference>
<feature type="compositionally biased region" description="Basic residues" evidence="1">
    <location>
        <begin position="19"/>
        <end position="28"/>
    </location>
</feature>
<accession>A0A1Y2FLV9</accession>
<evidence type="ECO:0000256" key="1">
    <source>
        <dbReference type="SAM" id="MobiDB-lite"/>
    </source>
</evidence>
<dbReference type="RefSeq" id="XP_040726733.1">
    <property type="nucleotide sequence ID" value="XM_040868915.1"/>
</dbReference>
<dbReference type="AlphaFoldDB" id="A0A1Y2FLV9"/>
<proteinExistence type="predicted"/>
<dbReference type="Proteomes" id="UP000193685">
    <property type="component" value="Unassembled WGS sequence"/>
</dbReference>
<gene>
    <name evidence="2" type="ORF">BCR37DRAFT_377865</name>
</gene>
<evidence type="ECO:0000313" key="3">
    <source>
        <dbReference type="Proteomes" id="UP000193685"/>
    </source>
</evidence>
<sequence length="57" mass="5957">MTSDLKSSRGQSEGCSARKSGRTSKLSRKAQDAEPGSTSMSKVKTAAKQAKKAAARL</sequence>
<protein>
    <submittedName>
        <fullName evidence="2">Uncharacterized protein</fullName>
    </submittedName>
</protein>
<name>A0A1Y2FLV9_PROLT</name>
<keyword evidence="3" id="KW-1185">Reference proteome</keyword>
<dbReference type="EMBL" id="MCFI01000005">
    <property type="protein sequence ID" value="ORY84950.1"/>
    <property type="molecule type" value="Genomic_DNA"/>
</dbReference>
<feature type="compositionally biased region" description="Polar residues" evidence="1">
    <location>
        <begin position="1"/>
        <end position="14"/>
    </location>
</feature>